<dbReference type="Proteomes" id="UP000004605">
    <property type="component" value="Unassembled WGS sequence"/>
</dbReference>
<keyword evidence="1" id="KW-0808">Transferase</keyword>
<gene>
    <name evidence="1" type="ORF">VII00023_07994</name>
</gene>
<dbReference type="RefSeq" id="WP_006714354.1">
    <property type="nucleotide sequence ID" value="NZ_AFWF01000284.1"/>
</dbReference>
<evidence type="ECO:0000313" key="2">
    <source>
        <dbReference type="Proteomes" id="UP000004605"/>
    </source>
</evidence>
<organism evidence="1 2">
    <name type="scientific">Vibrio ichthyoenteri ATCC 700023</name>
    <dbReference type="NCBI Taxonomy" id="870968"/>
    <lineage>
        <taxon>Bacteria</taxon>
        <taxon>Pseudomonadati</taxon>
        <taxon>Pseudomonadota</taxon>
        <taxon>Gammaproteobacteria</taxon>
        <taxon>Vibrionales</taxon>
        <taxon>Vibrionaceae</taxon>
        <taxon>Vibrio</taxon>
    </lineage>
</organism>
<name>F9S794_9VIBR</name>
<dbReference type="Gene3D" id="3.40.630.30">
    <property type="match status" value="1"/>
</dbReference>
<dbReference type="SUPFAM" id="SSF55729">
    <property type="entry name" value="Acyl-CoA N-acyltransferases (Nat)"/>
    <property type="match status" value="1"/>
</dbReference>
<dbReference type="AlphaFoldDB" id="F9S794"/>
<dbReference type="InterPro" id="IPR016181">
    <property type="entry name" value="Acyl_CoA_acyltransferase"/>
</dbReference>
<reference evidence="1 2" key="1">
    <citation type="journal article" date="2012" name="Int. J. Syst. Evol. Microbiol.">
        <title>Vibrio caribbeanicus sp. nov., isolated from the marine sponge Scleritoderma cyanea.</title>
        <authorList>
            <person name="Hoffmann M."/>
            <person name="Monday S.R."/>
            <person name="Allard M.W."/>
            <person name="Strain E.A."/>
            <person name="Whittaker P."/>
            <person name="Naum M."/>
            <person name="McCarthy P.J."/>
            <person name="Lopez J.V."/>
            <person name="Fischer M."/>
            <person name="Brown E.W."/>
        </authorList>
    </citation>
    <scope>NUCLEOTIDE SEQUENCE [LARGE SCALE GENOMIC DNA]</scope>
    <source>
        <strain evidence="1 2">ATCC 700023</strain>
    </source>
</reference>
<sequence length="75" mass="8588">MIFRCATPEDVPLLIQLQKDSHISTLNPQQLRDGFLNTILDQHQLLDAIKHEKAVYVAESHQQIIAMAVCASWQY</sequence>
<dbReference type="EMBL" id="AFWF01000284">
    <property type="protein sequence ID" value="EGU31981.1"/>
    <property type="molecule type" value="Genomic_DNA"/>
</dbReference>
<keyword evidence="2" id="KW-1185">Reference proteome</keyword>
<accession>F9S794</accession>
<comment type="caution">
    <text evidence="1">The sequence shown here is derived from an EMBL/GenBank/DDBJ whole genome shotgun (WGS) entry which is preliminary data.</text>
</comment>
<dbReference type="GO" id="GO:0016740">
    <property type="term" value="F:transferase activity"/>
    <property type="evidence" value="ECO:0007669"/>
    <property type="project" value="UniProtKB-KW"/>
</dbReference>
<protein>
    <submittedName>
        <fullName evidence="1">Acetyltransferase, gnat family protein</fullName>
    </submittedName>
</protein>
<evidence type="ECO:0000313" key="1">
    <source>
        <dbReference type="EMBL" id="EGU31981.1"/>
    </source>
</evidence>
<proteinExistence type="predicted"/>